<gene>
    <name evidence="1" type="ORF">SPELUC_LOCUS2227</name>
</gene>
<evidence type="ECO:0000313" key="2">
    <source>
        <dbReference type="Proteomes" id="UP000789366"/>
    </source>
</evidence>
<keyword evidence="2" id="KW-1185">Reference proteome</keyword>
<comment type="caution">
    <text evidence="1">The sequence shown here is derived from an EMBL/GenBank/DDBJ whole genome shotgun (WGS) entry which is preliminary data.</text>
</comment>
<evidence type="ECO:0000313" key="1">
    <source>
        <dbReference type="EMBL" id="CAG8483392.1"/>
    </source>
</evidence>
<sequence length="491" mass="56638">MYKDITSFLDEVVDEFEIGQLVHLESFGLYDAMSSIEIMDPKMDSGMTLDSDLNKKPFELKARLKPEQVLWIIDRLFICEMTWHTGHSLSQTLFTCMYLHYIPELTPELFSNTTDANNDTTDQNDEVLIEFVILVLKAYVMGTVKCCQLVLDEMSKGNVYEEEDFATNKYGISIYEDFPESQAIKLLDDAETWLEQHGGPWIRLHGHEQSENIIHAMISRLNLRKAAQSQLAIAMKLLNGSQDEIGVNNTLDLGVEVEGAFDPLINRKLISQTPPRPIRLLSIQESIDGMLNMFKSLNSICEIIDYKSATSLTPPPCAFSRSLLQSTVCTDNRILGKISMFQLVKDSVTELTNPPYTYFASKNETDVLSNGERIDEAKYKISKLTHTFIDSAMKPLTDYFRILCHNRSRQRRNMCKVLADWDLLQEESEYIDMELQSIIKEEPLKTDEGQLYSFHLSSWVYHHKLKLMEEILFLGFELELYGNHEFIMIYW</sequence>
<accession>A0ACA9KN34</accession>
<dbReference type="Proteomes" id="UP000789366">
    <property type="component" value="Unassembled WGS sequence"/>
</dbReference>
<protein>
    <submittedName>
        <fullName evidence="1">5782_t:CDS:1</fullName>
    </submittedName>
</protein>
<proteinExistence type="predicted"/>
<reference evidence="1" key="1">
    <citation type="submission" date="2021-06" db="EMBL/GenBank/DDBJ databases">
        <authorList>
            <person name="Kallberg Y."/>
            <person name="Tangrot J."/>
            <person name="Rosling A."/>
        </authorList>
    </citation>
    <scope>NUCLEOTIDE SEQUENCE</scope>
    <source>
        <strain evidence="1">28 12/20/2015</strain>
    </source>
</reference>
<name>A0ACA9KN34_9GLOM</name>
<organism evidence="1 2">
    <name type="scientific">Cetraspora pellucida</name>
    <dbReference type="NCBI Taxonomy" id="1433469"/>
    <lineage>
        <taxon>Eukaryota</taxon>
        <taxon>Fungi</taxon>
        <taxon>Fungi incertae sedis</taxon>
        <taxon>Mucoromycota</taxon>
        <taxon>Glomeromycotina</taxon>
        <taxon>Glomeromycetes</taxon>
        <taxon>Diversisporales</taxon>
        <taxon>Gigasporaceae</taxon>
        <taxon>Cetraspora</taxon>
    </lineage>
</organism>
<dbReference type="EMBL" id="CAJVPW010001411">
    <property type="protein sequence ID" value="CAG8483392.1"/>
    <property type="molecule type" value="Genomic_DNA"/>
</dbReference>